<organism evidence="1 2">
    <name type="scientific">Ilyobacter polytropus (strain ATCC 51220 / DSM 2926 / LMG 16218 / CuHBu1)</name>
    <dbReference type="NCBI Taxonomy" id="572544"/>
    <lineage>
        <taxon>Bacteria</taxon>
        <taxon>Fusobacteriati</taxon>
        <taxon>Fusobacteriota</taxon>
        <taxon>Fusobacteriia</taxon>
        <taxon>Fusobacteriales</taxon>
        <taxon>Fusobacteriaceae</taxon>
        <taxon>Ilyobacter</taxon>
    </lineage>
</organism>
<proteinExistence type="predicted"/>
<dbReference type="Proteomes" id="UP000006875">
    <property type="component" value="Plasmid pILYOP01"/>
</dbReference>
<dbReference type="RefSeq" id="WP_013388891.1">
    <property type="nucleotide sequence ID" value="NC_014633.1"/>
</dbReference>
<dbReference type="Gene3D" id="3.40.1260.10">
    <property type="entry name" value="DsrEFH-like"/>
    <property type="match status" value="1"/>
</dbReference>
<keyword evidence="1" id="KW-0614">Plasmid</keyword>
<evidence type="ECO:0008006" key="3">
    <source>
        <dbReference type="Google" id="ProtNLM"/>
    </source>
</evidence>
<dbReference type="OrthoDB" id="9805634at2"/>
<dbReference type="SUPFAM" id="SSF75169">
    <property type="entry name" value="DsrEFH-like"/>
    <property type="match status" value="1"/>
</dbReference>
<accession>E3HDP6</accession>
<protein>
    <recommendedName>
        <fullName evidence="3">DsrE family protein</fullName>
    </recommendedName>
</protein>
<dbReference type="HOGENOM" id="CLU_138323_2_0_0"/>
<dbReference type="KEGG" id="ipo:Ilyop_2473"/>
<geneLocation type="plasmid" evidence="1 2">
    <name>pILYOP01</name>
</geneLocation>
<dbReference type="AlphaFoldDB" id="E3HDP6"/>
<dbReference type="InterPro" id="IPR027396">
    <property type="entry name" value="DsrEFH-like"/>
</dbReference>
<evidence type="ECO:0000313" key="2">
    <source>
        <dbReference type="Proteomes" id="UP000006875"/>
    </source>
</evidence>
<name>E3HDP6_ILYPC</name>
<dbReference type="EMBL" id="CP002282">
    <property type="protein sequence ID" value="ADO84232.1"/>
    <property type="molecule type" value="Genomic_DNA"/>
</dbReference>
<keyword evidence="2" id="KW-1185">Reference proteome</keyword>
<evidence type="ECO:0000313" key="1">
    <source>
        <dbReference type="EMBL" id="ADO84232.1"/>
    </source>
</evidence>
<sequence length="113" mass="12891">MKKNHLYILWTNDNPLTAEHMVMMYSKNALLRNWWDEVTVIIWGATSKLVAENDNIQQLIKEGEESGVKFSGCLACANNLGTTEKLMELGIELKLWGEPLTELIKNKENILTV</sequence>
<gene>
    <name evidence="1" type="ordered locus">Ilyop_2473</name>
</gene>
<reference evidence="1 2" key="1">
    <citation type="journal article" date="2010" name="Stand. Genomic Sci.">
        <title>Complete genome sequence of Ilyobacter polytropus type strain (CuHbu1).</title>
        <authorList>
            <person name="Sikorski J."/>
            <person name="Chertkov O."/>
            <person name="Lapidus A."/>
            <person name="Nolan M."/>
            <person name="Lucas S."/>
            <person name="Del Rio T.G."/>
            <person name="Tice H."/>
            <person name="Cheng J.F."/>
            <person name="Tapia R."/>
            <person name="Han C."/>
            <person name="Goodwin L."/>
            <person name="Pitluck S."/>
            <person name="Liolios K."/>
            <person name="Ivanova N."/>
            <person name="Mavromatis K."/>
            <person name="Mikhailova N."/>
            <person name="Pati A."/>
            <person name="Chen A."/>
            <person name="Palaniappan K."/>
            <person name="Land M."/>
            <person name="Hauser L."/>
            <person name="Chang Y.J."/>
            <person name="Jeffries C.D."/>
            <person name="Brambilla E."/>
            <person name="Yasawong M."/>
            <person name="Rohde M."/>
            <person name="Pukall R."/>
            <person name="Spring S."/>
            <person name="Goker M."/>
            <person name="Woyke T."/>
            <person name="Bristow J."/>
            <person name="Eisen J.A."/>
            <person name="Markowitz V."/>
            <person name="Hugenholtz P."/>
            <person name="Kyrpides N.C."/>
            <person name="Klenk H.P."/>
        </authorList>
    </citation>
    <scope>NUCLEOTIDE SEQUENCE [LARGE SCALE GENOMIC DNA]</scope>
    <source>
        <strain evidence="2">ATCC 51220 / DSM 2926 / LMG 16218 / CuHBu1</strain>
        <plasmid evidence="2">pILYOP01</plasmid>
    </source>
</reference>